<dbReference type="Proteomes" id="UP000293823">
    <property type="component" value="Unassembled WGS sequence"/>
</dbReference>
<accession>A0A4Q4S0C9</accession>
<evidence type="ECO:0000313" key="1">
    <source>
        <dbReference type="EMBL" id="RYO63213.1"/>
    </source>
</evidence>
<proteinExistence type="predicted"/>
<gene>
    <name evidence="1" type="ORF">AA0113_g6152</name>
</gene>
<dbReference type="AlphaFoldDB" id="A0A4Q4S0C9"/>
<keyword evidence="2" id="KW-1185">Reference proteome</keyword>
<organism evidence="1 2">
    <name type="scientific">Alternaria arborescens</name>
    <dbReference type="NCBI Taxonomy" id="156630"/>
    <lineage>
        <taxon>Eukaryota</taxon>
        <taxon>Fungi</taxon>
        <taxon>Dikarya</taxon>
        <taxon>Ascomycota</taxon>
        <taxon>Pezizomycotina</taxon>
        <taxon>Dothideomycetes</taxon>
        <taxon>Pleosporomycetidae</taxon>
        <taxon>Pleosporales</taxon>
        <taxon>Pleosporineae</taxon>
        <taxon>Pleosporaceae</taxon>
        <taxon>Alternaria</taxon>
        <taxon>Alternaria sect. Alternaria</taxon>
    </lineage>
</organism>
<evidence type="ECO:0000313" key="2">
    <source>
        <dbReference type="Proteomes" id="UP000293823"/>
    </source>
</evidence>
<sequence>MHVEADVYLNKLPSSYVTLNLVSPTPTATPVMDRTQTPVMDRSQLIQYDECLRAILISHARVVYSPEFPAGSVFDVVNSPGVTNTGCIVSHVIVYPTTKLFTADGMVSGKCVEVMRSTEHLYVQETYWGLMRIQRPKIFKAIDDQKQ</sequence>
<reference evidence="2" key="1">
    <citation type="journal article" date="2019" name="bioRxiv">
        <title>Genomics, evolutionary history and diagnostics of the Alternaria alternata species group including apple and Asian pear pathotypes.</title>
        <authorList>
            <person name="Armitage A.D."/>
            <person name="Cockerton H.M."/>
            <person name="Sreenivasaprasad S."/>
            <person name="Woodhall J.W."/>
            <person name="Lane C.R."/>
            <person name="Harrison R.J."/>
            <person name="Clarkson J.P."/>
        </authorList>
    </citation>
    <scope>NUCLEOTIDE SEQUENCE [LARGE SCALE GENOMIC DNA]</scope>
    <source>
        <strain evidence="2">RGR 97.0016</strain>
    </source>
</reference>
<dbReference type="OrthoDB" id="3683322at2759"/>
<name>A0A4Q4S0C9_9PLEO</name>
<comment type="caution">
    <text evidence="1">The sequence shown here is derived from an EMBL/GenBank/DDBJ whole genome shotgun (WGS) entry which is preliminary data.</text>
</comment>
<dbReference type="EMBL" id="PEJP01000022">
    <property type="protein sequence ID" value="RYO63213.1"/>
    <property type="molecule type" value="Genomic_DNA"/>
</dbReference>
<protein>
    <submittedName>
        <fullName evidence="1">Uncharacterized protein</fullName>
    </submittedName>
</protein>